<dbReference type="Proteomes" id="UP001360953">
    <property type="component" value="Unassembled WGS sequence"/>
</dbReference>
<proteinExistence type="predicted"/>
<evidence type="ECO:0000313" key="2">
    <source>
        <dbReference type="Proteomes" id="UP001360953"/>
    </source>
</evidence>
<evidence type="ECO:0000313" key="1">
    <source>
        <dbReference type="EMBL" id="KAK7532159.1"/>
    </source>
</evidence>
<dbReference type="GeneID" id="92037176"/>
<sequence length="161" mass="18162">MTCRSYARPSQWVSRRATAASGEHSSAATVAPDSHMKGVLFLTTPTVPSLSSCHFSVFRERSWSVAVLFVETNSSIRFSQHLHPKLYDTTRRFAISYTPTPQNTPSIPTLYPPRRLIDAKDRRPISCLLKNLILTLPLIHIAPLCYFLELSRHLVVPFLAL</sequence>
<dbReference type="RefSeq" id="XP_066651827.1">
    <property type="nucleotide sequence ID" value="XM_066804270.1"/>
</dbReference>
<gene>
    <name evidence="1" type="ORF">J3D65DRAFT_95137</name>
</gene>
<name>A0ABR1LBW8_9PEZI</name>
<reference evidence="1 2" key="1">
    <citation type="submission" date="2024-04" db="EMBL/GenBank/DDBJ databases">
        <title>Phyllosticta paracitricarpa is synonymous to the EU quarantine fungus P. citricarpa based on phylogenomic analyses.</title>
        <authorList>
            <consortium name="Lawrence Berkeley National Laboratory"/>
            <person name="Van ingen-buijs V.A."/>
            <person name="Van westerhoven A.C."/>
            <person name="Haridas S."/>
            <person name="Skiadas P."/>
            <person name="Martin F."/>
            <person name="Groenewald J.Z."/>
            <person name="Crous P.W."/>
            <person name="Seidl M.F."/>
        </authorList>
    </citation>
    <scope>NUCLEOTIDE SEQUENCE [LARGE SCALE GENOMIC DNA]</scope>
    <source>
        <strain evidence="1 2">CPC 17464</strain>
    </source>
</reference>
<keyword evidence="2" id="KW-1185">Reference proteome</keyword>
<comment type="caution">
    <text evidence="1">The sequence shown here is derived from an EMBL/GenBank/DDBJ whole genome shotgun (WGS) entry which is preliminary data.</text>
</comment>
<dbReference type="EMBL" id="JBBPEH010000011">
    <property type="protein sequence ID" value="KAK7532159.1"/>
    <property type="molecule type" value="Genomic_DNA"/>
</dbReference>
<organism evidence="1 2">
    <name type="scientific">Phyllosticta citribraziliensis</name>
    <dbReference type="NCBI Taxonomy" id="989973"/>
    <lineage>
        <taxon>Eukaryota</taxon>
        <taxon>Fungi</taxon>
        <taxon>Dikarya</taxon>
        <taxon>Ascomycota</taxon>
        <taxon>Pezizomycotina</taxon>
        <taxon>Dothideomycetes</taxon>
        <taxon>Dothideomycetes incertae sedis</taxon>
        <taxon>Botryosphaeriales</taxon>
        <taxon>Phyllostictaceae</taxon>
        <taxon>Phyllosticta</taxon>
    </lineage>
</organism>
<accession>A0ABR1LBW8</accession>
<protein>
    <submittedName>
        <fullName evidence="1">Uncharacterized protein</fullName>
    </submittedName>
</protein>